<evidence type="ECO:0000256" key="1">
    <source>
        <dbReference type="SAM" id="MobiDB-lite"/>
    </source>
</evidence>
<feature type="compositionally biased region" description="Low complexity" evidence="1">
    <location>
        <begin position="1799"/>
        <end position="1816"/>
    </location>
</feature>
<feature type="region of interest" description="Disordered" evidence="1">
    <location>
        <begin position="1364"/>
        <end position="1383"/>
    </location>
</feature>
<dbReference type="PANTHER" id="PTHR10226:SF3">
    <property type="entry name" value="A-KINASE ANCHOR PROTEIN 11"/>
    <property type="match status" value="1"/>
</dbReference>
<feature type="region of interest" description="Disordered" evidence="1">
    <location>
        <begin position="402"/>
        <end position="442"/>
    </location>
</feature>
<dbReference type="PANTHER" id="PTHR10226">
    <property type="entry name" value="A KINASE ANCHOR PROTEIN"/>
    <property type="match status" value="1"/>
</dbReference>
<proteinExistence type="predicted"/>
<evidence type="ECO:0000313" key="3">
    <source>
        <dbReference type="Proteomes" id="UP000796761"/>
    </source>
</evidence>
<dbReference type="EMBL" id="SWJQ01000096">
    <property type="protein sequence ID" value="TRZ22447.1"/>
    <property type="molecule type" value="Genomic_DNA"/>
</dbReference>
<dbReference type="GO" id="GO:0008104">
    <property type="term" value="P:intracellular protein localization"/>
    <property type="evidence" value="ECO:0007669"/>
    <property type="project" value="TreeGrafter"/>
</dbReference>
<evidence type="ECO:0008006" key="4">
    <source>
        <dbReference type="Google" id="ProtNLM"/>
    </source>
</evidence>
<dbReference type="InterPro" id="IPR008382">
    <property type="entry name" value="SPHK1-interactor_AKAP_110"/>
</dbReference>
<reference evidence="2" key="1">
    <citation type="submission" date="2019-04" db="EMBL/GenBank/DDBJ databases">
        <title>Genome assembly of Zosterops borbonicus 15179.</title>
        <authorList>
            <person name="Leroy T."/>
            <person name="Anselmetti Y."/>
            <person name="Tilak M.-K."/>
            <person name="Nabholz B."/>
        </authorList>
    </citation>
    <scope>NUCLEOTIDE SEQUENCE</scope>
    <source>
        <strain evidence="2">HGM_15179</strain>
        <tissue evidence="2">Muscle</tissue>
    </source>
</reference>
<feature type="region of interest" description="Disordered" evidence="1">
    <location>
        <begin position="527"/>
        <end position="552"/>
    </location>
</feature>
<feature type="region of interest" description="Disordered" evidence="1">
    <location>
        <begin position="1781"/>
        <end position="1843"/>
    </location>
</feature>
<name>A0A8K1GQZ6_9PASS</name>
<feature type="region of interest" description="Disordered" evidence="1">
    <location>
        <begin position="1214"/>
        <end position="1234"/>
    </location>
</feature>
<sequence length="2041" mass="226210">MKSRISVEKNFGESILQSMKSLLHSRKELCNVSAEECLNQEEQDNFIEITFIGFVEEMGTSHLQELSAVSAELADVLKSLQLRKLKENEAVFLKDIKKTVAKPYVMRHQNQLPEVFCVMRLSPSFPRIKVDYIFTLLSKYTTGIRYAVEINSSQNHQTETTHGEEDDTNQSVSSIEDDFVTAFEHLDEDEPSKILSTGTCSFTSQNHRDAASQTIPAQCLEAVDSKILVGSARRKSSARSSTLIDILGLKELSSVKNSVTTSISDPWIQRSFYKPYNPSDQGVNFLRKTLFSSSSAESSESDCSSPSPIIFLDEEGYQKSLKAKLQLPKIPVVKDGIEDSDSEVSEFFDSFDQFDELEQALENSCKIIRDPILGNSAQKRRTAHEKLSSASVTMNPQKFKFDRPTLPANVKKPTPRKPESPYSSIFEVPDSPRPVKTSGEENGGFFSPIRTSAFSPLGSCGSSECLCRINLGGDGTGQSHREAAYNSYSAYADSVSCEILGSVFFSESSSEQMCAKNDSKHKRVTLKEKKRQAADLKTKTSKEPEKQAKSKHKSLMIRDSIQKFATELVEKSFGSAFKDLQKGVSSCTNALCHLASRLTSSVFQMAFYEIGRRRAISLKERAINGIANFLVSEAITGALKELRQVKKQIFTNTVARFAADLAEELVFEGIMEVCQFSYPSTPTAQPSSFDYENKVVRSYARDLSESVIQEAFIELSQVDVTFTTQAAISVSMDNIKYVSAESMLESTQTSTVSPNFNDRAALKPIQNSKKEYTVQQALFCTSGVVSSIPVPLAGSALCQQQVSSDSYKAKVSAALNADDSTKVFKDSIHPFFTSRTREEEVASFRNIYLTSDHSQNTESTPSLFCNQNDTKLTNNRSGMNNNSELTSGSKGINTFSGTMVDMIVNEAYETITSSRVTKAVEEYSDFLTRKVIDKKPYVQGAGEDSRKSMFADHLSKYVIKQSVEESKTLLCNTSDNLTCNVSSQTYRDTNQREQCVIKKQEAEKQSNVSIIVEQQQLPLNNPCKFLTPTHSVQCFLESKDCWPEQKGNKFSSKSPSSCSTVTFARHVLEDCTDTGSCSVTCLNKPSKKSDTQKLPAGALNYRQTDCFLHASSFSSEVLGREGALQIEEKSSLKHGNTCLMPDTPPPTPLVPCQGSSERNLKKLSKKLKGELAKEFAPATPPSTPYNPSITDSSETEHDSLENEEFMLKLMRSLSEEVESSEDEDHSEMPVEKEEHSAKTIQYADCLASCIISMATEMAASHLGGKTNEREAGRQAQLGMQKKRCGYTAFVNIPEQTCNSLWNYAGDMAGKVINEAKKVVKSRHCKLLRMKRVNCQVDCFYVRKGDKDGSAREWCGPVQDQWPGERDSSVLPLPQGSGTTGLTSKYPSCESVTDEYADHVIRVLKREGGNAELLVDQYASRLAYRSIKSGLQQAARKAKFRYSRRTFPGQNAQVNGKLELIKAGNKDAVQQVKSSIHCCEGQMFERSVGAQRMECTEFLHFSESLAHSITCDVRKKLKMSGGCLPKSLTDSCLYKKTELDEVTGDIIKTKFSRTFHPFSPDHKLYHSTGNINENGYSEGIIQAIEQYARKVADDTLEMSLESAVLHVAENRKNGDKLLYTEKLSPFSGTVCRYCSVKEHRYCTESMSHQLPAQESCIPVRHFLHSGLGSACQNSRVFQLDIPKIHVDVEQRTVFSDKGAAAAIEKAERELSYTSLTADSGIGQDGVSFAESLTTEIMTSAMTNIGQAVTTSSVGREGFHSVESVVSQQMSLSIGDDSTGSWSNLSFEDEHPDESSSFLHLSDSNGNSSSWSSLGLEGDMYEENLSFPTSDSDGTEDKDEDSKDAVEGLEQMRKTLSIVNIDLEPNLVDPQLRAALQWLAASETEVSDLHFHDAAAREFVSLSRRLRERNWKVGDLLQAVLKYCEMLETASDGEQALMARFTRIFSYQIALTLTIHNGEIEAYPKEDKAALPKFEFASECTCAVTETMEGFQGLWNEEIGSGPDEKDLGILLDEKLDINQQHVLAACKATMSWAASKAERPAG</sequence>
<dbReference type="GO" id="GO:0051018">
    <property type="term" value="F:protein kinase A binding"/>
    <property type="evidence" value="ECO:0007669"/>
    <property type="project" value="TreeGrafter"/>
</dbReference>
<dbReference type="OrthoDB" id="9943913at2759"/>
<organism evidence="2 3">
    <name type="scientific">Zosterops borbonicus</name>
    <dbReference type="NCBI Taxonomy" id="364589"/>
    <lineage>
        <taxon>Eukaryota</taxon>
        <taxon>Metazoa</taxon>
        <taxon>Chordata</taxon>
        <taxon>Craniata</taxon>
        <taxon>Vertebrata</taxon>
        <taxon>Euteleostomi</taxon>
        <taxon>Archelosauria</taxon>
        <taxon>Archosauria</taxon>
        <taxon>Dinosauria</taxon>
        <taxon>Saurischia</taxon>
        <taxon>Theropoda</taxon>
        <taxon>Coelurosauria</taxon>
        <taxon>Aves</taxon>
        <taxon>Neognathae</taxon>
        <taxon>Neoaves</taxon>
        <taxon>Telluraves</taxon>
        <taxon>Australaves</taxon>
        <taxon>Passeriformes</taxon>
        <taxon>Sylvioidea</taxon>
        <taxon>Zosteropidae</taxon>
        <taxon>Zosterops</taxon>
    </lineage>
</organism>
<gene>
    <name evidence="2" type="ORF">HGM15179_004654</name>
</gene>
<evidence type="ECO:0000313" key="2">
    <source>
        <dbReference type="EMBL" id="TRZ22447.1"/>
    </source>
</evidence>
<feature type="compositionally biased region" description="Basic and acidic residues" evidence="1">
    <location>
        <begin position="527"/>
        <end position="548"/>
    </location>
</feature>
<dbReference type="GO" id="GO:0005737">
    <property type="term" value="C:cytoplasm"/>
    <property type="evidence" value="ECO:0007669"/>
    <property type="project" value="TreeGrafter"/>
</dbReference>
<keyword evidence="3" id="KW-1185">Reference proteome</keyword>
<protein>
    <recommendedName>
        <fullName evidence="4">A-kinase anchor protein 11</fullName>
    </recommendedName>
</protein>
<accession>A0A8K1GQZ6</accession>
<comment type="caution">
    <text evidence="2">The sequence shown here is derived from an EMBL/GenBank/DDBJ whole genome shotgun (WGS) entry which is preliminary data.</text>
</comment>
<feature type="region of interest" description="Disordered" evidence="1">
    <location>
        <begin position="1172"/>
        <end position="1200"/>
    </location>
</feature>
<feature type="region of interest" description="Disordered" evidence="1">
    <location>
        <begin position="1134"/>
        <end position="1155"/>
    </location>
</feature>
<dbReference type="Proteomes" id="UP000796761">
    <property type="component" value="Unassembled WGS sequence"/>
</dbReference>
<feature type="compositionally biased region" description="Acidic residues" evidence="1">
    <location>
        <begin position="1215"/>
        <end position="1225"/>
    </location>
</feature>